<sequence>MTGHHSQSSQTQSMLVIGCGMIAREILAVKQQLGLTHLELTCLPAELHYYPDRIPAAMDSAIEKAKADGYRHIFVGYADCGTGGLLDKVCAKHGVERLAGPHCFAVYQGLAAFETIADGDMTAFYMTDFLCRHFETFFLKPLGLDRHPELINDFFGNYEKVVYLAQTDDPALDRVAERAAQMLGLAYERRATGYGELPEALGAAYAPAGPVGLNDG</sequence>
<evidence type="ECO:0000259" key="1">
    <source>
        <dbReference type="Pfam" id="PF07796"/>
    </source>
</evidence>
<keyword evidence="3" id="KW-1185">Reference proteome</keyword>
<dbReference type="AlphaFoldDB" id="A0A844QH03"/>
<evidence type="ECO:0000313" key="2">
    <source>
        <dbReference type="EMBL" id="MVA97270.1"/>
    </source>
</evidence>
<evidence type="ECO:0000313" key="3">
    <source>
        <dbReference type="Proteomes" id="UP000463224"/>
    </source>
</evidence>
<gene>
    <name evidence="2" type="ORF">GN330_08420</name>
</gene>
<feature type="domain" description="DUF1638" evidence="1">
    <location>
        <begin position="42"/>
        <end position="198"/>
    </location>
</feature>
<dbReference type="EMBL" id="WPHG01000002">
    <property type="protein sequence ID" value="MVA97270.1"/>
    <property type="molecule type" value="Genomic_DNA"/>
</dbReference>
<comment type="caution">
    <text evidence="2">The sequence shown here is derived from an EMBL/GenBank/DDBJ whole genome shotgun (WGS) entry which is preliminary data.</text>
</comment>
<dbReference type="Proteomes" id="UP000463224">
    <property type="component" value="Unassembled WGS sequence"/>
</dbReference>
<dbReference type="RefSeq" id="WP_156712246.1">
    <property type="nucleotide sequence ID" value="NZ_WPHG01000002.1"/>
</dbReference>
<name>A0A844QH03_9HYPH</name>
<organism evidence="2 3">
    <name type="scientific">Nitratireductor arenosus</name>
    <dbReference type="NCBI Taxonomy" id="2682096"/>
    <lineage>
        <taxon>Bacteria</taxon>
        <taxon>Pseudomonadati</taxon>
        <taxon>Pseudomonadota</taxon>
        <taxon>Alphaproteobacteria</taxon>
        <taxon>Hyphomicrobiales</taxon>
        <taxon>Phyllobacteriaceae</taxon>
        <taxon>Nitratireductor</taxon>
    </lineage>
</organism>
<dbReference type="InterPro" id="IPR012437">
    <property type="entry name" value="DUF1638"/>
</dbReference>
<reference evidence="2 3" key="1">
    <citation type="submission" date="2019-12" db="EMBL/GenBank/DDBJ databases">
        <title>Nitratireductor arenosus sp. nov., Isolated from sea sand, Jeju island, South Korea.</title>
        <authorList>
            <person name="Kim W."/>
        </authorList>
    </citation>
    <scope>NUCLEOTIDE SEQUENCE [LARGE SCALE GENOMIC DNA]</scope>
    <source>
        <strain evidence="2 3">CAU 1489</strain>
    </source>
</reference>
<protein>
    <submittedName>
        <fullName evidence="2">DUF1638 domain-containing protein</fullName>
    </submittedName>
</protein>
<accession>A0A844QH03</accession>
<dbReference type="Pfam" id="PF07796">
    <property type="entry name" value="DUF1638"/>
    <property type="match status" value="1"/>
</dbReference>
<proteinExistence type="predicted"/>